<feature type="signal peptide" evidence="2">
    <location>
        <begin position="1"/>
        <end position="24"/>
    </location>
</feature>
<feature type="region of interest" description="Disordered" evidence="1">
    <location>
        <begin position="46"/>
        <end position="71"/>
    </location>
</feature>
<evidence type="ECO:0008006" key="5">
    <source>
        <dbReference type="Google" id="ProtNLM"/>
    </source>
</evidence>
<evidence type="ECO:0000313" key="4">
    <source>
        <dbReference type="Proteomes" id="UP000198706"/>
    </source>
</evidence>
<organism evidence="3 4">
    <name type="scientific">Pseudomonas indica</name>
    <dbReference type="NCBI Taxonomy" id="137658"/>
    <lineage>
        <taxon>Bacteria</taxon>
        <taxon>Pseudomonadati</taxon>
        <taxon>Pseudomonadota</taxon>
        <taxon>Gammaproteobacteria</taxon>
        <taxon>Pseudomonadales</taxon>
        <taxon>Pseudomonadaceae</taxon>
        <taxon>Pseudomonas</taxon>
    </lineage>
</organism>
<dbReference type="RefSeq" id="WP_084339746.1">
    <property type="nucleotide sequence ID" value="NZ_FNFD01000041.1"/>
</dbReference>
<reference evidence="3 4" key="1">
    <citation type="submission" date="2016-10" db="EMBL/GenBank/DDBJ databases">
        <authorList>
            <person name="de Groot N.N."/>
        </authorList>
    </citation>
    <scope>NUCLEOTIDE SEQUENCE [LARGE SCALE GENOMIC DNA]</scope>
    <source>
        <strain evidence="3 4">JCM 21544</strain>
    </source>
</reference>
<proteinExistence type="predicted"/>
<dbReference type="EMBL" id="FNFD01000041">
    <property type="protein sequence ID" value="SDM01780.1"/>
    <property type="molecule type" value="Genomic_DNA"/>
</dbReference>
<evidence type="ECO:0000256" key="1">
    <source>
        <dbReference type="SAM" id="MobiDB-lite"/>
    </source>
</evidence>
<evidence type="ECO:0000313" key="3">
    <source>
        <dbReference type="EMBL" id="SDM01780.1"/>
    </source>
</evidence>
<keyword evidence="4" id="KW-1185">Reference proteome</keyword>
<gene>
    <name evidence="3" type="ORF">SAMN05216186_1412</name>
</gene>
<dbReference type="AlphaFoldDB" id="A0A1G9PSR3"/>
<keyword evidence="2" id="KW-0732">Signal</keyword>
<protein>
    <recommendedName>
        <fullName evidence="5">Secreted protein</fullName>
    </recommendedName>
</protein>
<dbReference type="Proteomes" id="UP000198706">
    <property type="component" value="Unassembled WGS sequence"/>
</dbReference>
<feature type="chain" id="PRO_5011695992" description="Secreted protein" evidence="2">
    <location>
        <begin position="25"/>
        <end position="71"/>
    </location>
</feature>
<evidence type="ECO:0000256" key="2">
    <source>
        <dbReference type="SAM" id="SignalP"/>
    </source>
</evidence>
<accession>A0A1G9PSR3</accession>
<sequence>MKRHLLAAAVLSASSLLVSQLSLAEESAAFVERTLAFQQGKQAAETVAKRSQGTDRKRVQTSAQTDEDRDS</sequence>
<name>A0A1G9PSR3_9PSED</name>